<evidence type="ECO:0000256" key="4">
    <source>
        <dbReference type="ARBA" id="ARBA00022737"/>
    </source>
</evidence>
<reference evidence="9 10" key="1">
    <citation type="journal article" date="2016" name="Mol. Biol. Evol.">
        <title>Genome-Wide Survey of Gut Fungi (Harpellales) Reveals the First Horizontally Transferred Ubiquitin Gene from a Mosquito Host.</title>
        <authorList>
            <person name="Wang Y."/>
            <person name="White M.M."/>
            <person name="Kvist S."/>
            <person name="Moncalvo J.M."/>
        </authorList>
    </citation>
    <scope>NUCLEOTIDE SEQUENCE [LARGE SCALE GENOMIC DNA]</scope>
    <source>
        <strain evidence="9 10">ALG-7-W6</strain>
    </source>
</reference>
<dbReference type="PROSITE" id="PS00678">
    <property type="entry name" value="WD_REPEATS_1"/>
    <property type="match status" value="1"/>
</dbReference>
<keyword evidence="9" id="KW-0489">Methyltransferase</keyword>
<keyword evidence="10" id="KW-1185">Reference proteome</keyword>
<dbReference type="GO" id="GO:0043527">
    <property type="term" value="C:tRNA methyltransferase complex"/>
    <property type="evidence" value="ECO:0007669"/>
    <property type="project" value="TreeGrafter"/>
</dbReference>
<dbReference type="Pfam" id="PF00400">
    <property type="entry name" value="WD40"/>
    <property type="match status" value="1"/>
</dbReference>
<dbReference type="Gene3D" id="2.130.10.10">
    <property type="entry name" value="YVTN repeat-like/Quinoprotein amine dehydrogenase"/>
    <property type="match status" value="1"/>
</dbReference>
<dbReference type="GO" id="GO:0106004">
    <property type="term" value="P:tRNA (guanine-N7)-methylation"/>
    <property type="evidence" value="ECO:0007669"/>
    <property type="project" value="UniProtKB-UniRule"/>
</dbReference>
<dbReference type="PANTHER" id="PTHR16288">
    <property type="entry name" value="WD40 REPEAT PROTEIN 4"/>
    <property type="match status" value="1"/>
</dbReference>
<evidence type="ECO:0000256" key="1">
    <source>
        <dbReference type="ARBA" id="ARBA00004123"/>
    </source>
</evidence>
<comment type="caution">
    <text evidence="9">The sequence shown here is derived from an EMBL/GenBank/DDBJ whole genome shotgun (WGS) entry which is preliminary data.</text>
</comment>
<comment type="pathway">
    <text evidence="6">tRNA modification; N(7)-methylguanine-tRNA biosynthesis.</text>
</comment>
<dbReference type="PROSITE" id="PS50082">
    <property type="entry name" value="WD_REPEATS_2"/>
    <property type="match status" value="1"/>
</dbReference>
<dbReference type="OrthoDB" id="339900at2759"/>
<keyword evidence="2 6" id="KW-0853">WD repeat</keyword>
<evidence type="ECO:0000256" key="5">
    <source>
        <dbReference type="ARBA" id="ARBA00023242"/>
    </source>
</evidence>
<feature type="compositionally biased region" description="Polar residues" evidence="8">
    <location>
        <begin position="72"/>
        <end position="85"/>
    </location>
</feature>
<sequence length="485" mass="53678">MINEKVHTEISIIRFFGDDTAILVSAQTTTISFDASEKDLVSLESIDSGFKKIQFPALITSQPKNAEEHSLETSNSNVQSESTPVDVSEKTLLEKKTVAKGKKANNKQNNKKVTRVAEDPSKFVIRDLSVSNDLKLLALITENKQLYIYETKNWTLVNTTENSKKCNSVIFDPKGEFVLVADKFGDAYRYPISIFPQPLQPELLLGHVSILTTLSFIKVSKRADSNENDEYMSELLLVSGDRDEKLRLSSYPNCYNIHSYCLGHKEFVSALDVPNFPSGVSKSLLISGAGDGTVKLWDVSNNPSKSGPSILLQSLDMPKIGIDCPNMKELSEVGITGIKSCRTSTNDFLVAVIVESVPSIFLFKLKVDLVGLNSTLVLIEILNTDSAMPELSDVSTNPSTNNVPVAIGFDIPGRLFVSYAIDSKNHPSKKIEAFDYDSSIGKLVSCEDKIRFTNLITPTVEVAEEPKSIFEWGRKSYARDKHNKE</sequence>
<dbReference type="UniPathway" id="UPA00989"/>
<evidence type="ECO:0000256" key="8">
    <source>
        <dbReference type="SAM" id="MobiDB-lite"/>
    </source>
</evidence>
<protein>
    <submittedName>
        <fullName evidence="9">tRNA (Guanine-N(7)-)-methyltransferase non-catalytic subunit wdr4</fullName>
    </submittedName>
</protein>
<organism evidence="9 10">
    <name type="scientific">Smittium mucronatum</name>
    <dbReference type="NCBI Taxonomy" id="133383"/>
    <lineage>
        <taxon>Eukaryota</taxon>
        <taxon>Fungi</taxon>
        <taxon>Fungi incertae sedis</taxon>
        <taxon>Zoopagomycota</taxon>
        <taxon>Kickxellomycotina</taxon>
        <taxon>Harpellomycetes</taxon>
        <taxon>Harpellales</taxon>
        <taxon>Legeriomycetaceae</taxon>
        <taxon>Smittium</taxon>
    </lineage>
</organism>
<evidence type="ECO:0000256" key="7">
    <source>
        <dbReference type="PROSITE-ProRule" id="PRU00221"/>
    </source>
</evidence>
<comment type="function">
    <text evidence="6">Required for the formation of N(7)-methylguanine at position 46 (m7G46) in tRNA. In the complex, it is required to stabilize and induce conformational changes of the catalytic subunit.</text>
</comment>
<evidence type="ECO:0000256" key="6">
    <source>
        <dbReference type="HAMAP-Rule" id="MF_03056"/>
    </source>
</evidence>
<dbReference type="EMBL" id="LSSL01002254">
    <property type="protein sequence ID" value="OLY81680.1"/>
    <property type="molecule type" value="Genomic_DNA"/>
</dbReference>
<dbReference type="PANTHER" id="PTHR16288:SF0">
    <property type="entry name" value="TRNA (GUANINE-N(7)-)-METHYLTRANSFERASE NON-CATALYTIC SUBUNIT WDR4"/>
    <property type="match status" value="1"/>
</dbReference>
<evidence type="ECO:0000313" key="9">
    <source>
        <dbReference type="EMBL" id="OLY81680.1"/>
    </source>
</evidence>
<feature type="repeat" description="WD" evidence="7">
    <location>
        <begin position="283"/>
        <end position="301"/>
    </location>
</feature>
<dbReference type="InterPro" id="IPR019775">
    <property type="entry name" value="WD40_repeat_CS"/>
</dbReference>
<dbReference type="GO" id="GO:0005634">
    <property type="term" value="C:nucleus"/>
    <property type="evidence" value="ECO:0007669"/>
    <property type="project" value="UniProtKB-SubCell"/>
</dbReference>
<evidence type="ECO:0000256" key="3">
    <source>
        <dbReference type="ARBA" id="ARBA00022694"/>
    </source>
</evidence>
<keyword evidence="3 6" id="KW-0819">tRNA processing</keyword>
<name>A0A1R0GXR3_9FUNG</name>
<dbReference type="GO" id="GO:0008168">
    <property type="term" value="F:methyltransferase activity"/>
    <property type="evidence" value="ECO:0007669"/>
    <property type="project" value="UniProtKB-KW"/>
</dbReference>
<comment type="subcellular location">
    <subcellularLocation>
        <location evidence="1 6">Nucleus</location>
    </subcellularLocation>
</comment>
<dbReference type="InterPro" id="IPR036322">
    <property type="entry name" value="WD40_repeat_dom_sf"/>
</dbReference>
<dbReference type="Proteomes" id="UP000187455">
    <property type="component" value="Unassembled WGS sequence"/>
</dbReference>
<feature type="region of interest" description="Disordered" evidence="8">
    <location>
        <begin position="64"/>
        <end position="87"/>
    </location>
</feature>
<dbReference type="InterPro" id="IPR028884">
    <property type="entry name" value="Trm82"/>
</dbReference>
<evidence type="ECO:0000256" key="2">
    <source>
        <dbReference type="ARBA" id="ARBA00022574"/>
    </source>
</evidence>
<dbReference type="HAMAP" id="MF_03056">
    <property type="entry name" value="TRM82"/>
    <property type="match status" value="1"/>
</dbReference>
<comment type="similarity">
    <text evidence="6">Belongs to the WD repeat TRM82 family.</text>
</comment>
<dbReference type="AlphaFoldDB" id="A0A1R0GXR3"/>
<proteinExistence type="inferred from homology"/>
<gene>
    <name evidence="9" type="ORF">AYI68_g4212</name>
</gene>
<dbReference type="InterPro" id="IPR015943">
    <property type="entry name" value="WD40/YVTN_repeat-like_dom_sf"/>
</dbReference>
<keyword evidence="9" id="KW-0808">Transferase</keyword>
<keyword evidence="4 6" id="KW-0677">Repeat</keyword>
<evidence type="ECO:0000313" key="10">
    <source>
        <dbReference type="Proteomes" id="UP000187455"/>
    </source>
</evidence>
<accession>A0A1R0GXR3</accession>
<dbReference type="GO" id="GO:0005829">
    <property type="term" value="C:cytosol"/>
    <property type="evidence" value="ECO:0007669"/>
    <property type="project" value="TreeGrafter"/>
</dbReference>
<keyword evidence="5 6" id="KW-0539">Nucleus</keyword>
<dbReference type="STRING" id="133383.A0A1R0GXR3"/>
<dbReference type="SUPFAM" id="SSF50978">
    <property type="entry name" value="WD40 repeat-like"/>
    <property type="match status" value="1"/>
</dbReference>
<dbReference type="InterPro" id="IPR001680">
    <property type="entry name" value="WD40_rpt"/>
</dbReference>